<reference evidence="2 3" key="1">
    <citation type="submission" date="2019-05" db="EMBL/GenBank/DDBJ databases">
        <title>Another draft genome of Portunus trituberculatus and its Hox gene families provides insights of decapod evolution.</title>
        <authorList>
            <person name="Jeong J.-H."/>
            <person name="Song I."/>
            <person name="Kim S."/>
            <person name="Choi T."/>
            <person name="Kim D."/>
            <person name="Ryu S."/>
            <person name="Kim W."/>
        </authorList>
    </citation>
    <scope>NUCLEOTIDE SEQUENCE [LARGE SCALE GENOMIC DNA]</scope>
    <source>
        <tissue evidence="2">Muscle</tissue>
    </source>
</reference>
<feature type="compositionally biased region" description="Polar residues" evidence="1">
    <location>
        <begin position="32"/>
        <end position="46"/>
    </location>
</feature>
<sequence>MEGAPQHHPDLVSYIKQLHLLPPASGPYHLQKPNTSDFSQNGQSKRVASILGDKVSESCKPER</sequence>
<dbReference type="AlphaFoldDB" id="A0A5B7IUC1"/>
<evidence type="ECO:0000256" key="1">
    <source>
        <dbReference type="SAM" id="MobiDB-lite"/>
    </source>
</evidence>
<dbReference type="OrthoDB" id="6381097at2759"/>
<feature type="compositionally biased region" description="Basic and acidic residues" evidence="1">
    <location>
        <begin position="54"/>
        <end position="63"/>
    </location>
</feature>
<keyword evidence="3" id="KW-1185">Reference proteome</keyword>
<name>A0A5B7IUC1_PORTR</name>
<feature type="region of interest" description="Disordered" evidence="1">
    <location>
        <begin position="25"/>
        <end position="63"/>
    </location>
</feature>
<proteinExistence type="predicted"/>
<protein>
    <submittedName>
        <fullName evidence="2">Uncharacterized protein</fullName>
    </submittedName>
</protein>
<gene>
    <name evidence="2" type="ORF">E2C01_080539</name>
</gene>
<evidence type="ECO:0000313" key="2">
    <source>
        <dbReference type="EMBL" id="MPC85749.1"/>
    </source>
</evidence>
<organism evidence="2 3">
    <name type="scientific">Portunus trituberculatus</name>
    <name type="common">Swimming crab</name>
    <name type="synonym">Neptunus trituberculatus</name>
    <dbReference type="NCBI Taxonomy" id="210409"/>
    <lineage>
        <taxon>Eukaryota</taxon>
        <taxon>Metazoa</taxon>
        <taxon>Ecdysozoa</taxon>
        <taxon>Arthropoda</taxon>
        <taxon>Crustacea</taxon>
        <taxon>Multicrustacea</taxon>
        <taxon>Malacostraca</taxon>
        <taxon>Eumalacostraca</taxon>
        <taxon>Eucarida</taxon>
        <taxon>Decapoda</taxon>
        <taxon>Pleocyemata</taxon>
        <taxon>Brachyura</taxon>
        <taxon>Eubrachyura</taxon>
        <taxon>Portunoidea</taxon>
        <taxon>Portunidae</taxon>
        <taxon>Portuninae</taxon>
        <taxon>Portunus</taxon>
    </lineage>
</organism>
<dbReference type="Proteomes" id="UP000324222">
    <property type="component" value="Unassembled WGS sequence"/>
</dbReference>
<dbReference type="EMBL" id="VSRR010069437">
    <property type="protein sequence ID" value="MPC85749.1"/>
    <property type="molecule type" value="Genomic_DNA"/>
</dbReference>
<evidence type="ECO:0000313" key="3">
    <source>
        <dbReference type="Proteomes" id="UP000324222"/>
    </source>
</evidence>
<accession>A0A5B7IUC1</accession>
<comment type="caution">
    <text evidence="2">The sequence shown here is derived from an EMBL/GenBank/DDBJ whole genome shotgun (WGS) entry which is preliminary data.</text>
</comment>